<evidence type="ECO:0000313" key="3">
    <source>
        <dbReference type="WBParaSite" id="HPLM_0001998001-mRNA-1"/>
    </source>
</evidence>
<reference evidence="1 2" key="2">
    <citation type="submission" date="2018-11" db="EMBL/GenBank/DDBJ databases">
        <authorList>
            <consortium name="Pathogen Informatics"/>
        </authorList>
    </citation>
    <scope>NUCLEOTIDE SEQUENCE [LARGE SCALE GENOMIC DNA]</scope>
    <source>
        <strain evidence="1 2">MHpl1</strain>
    </source>
</reference>
<reference evidence="3" key="1">
    <citation type="submission" date="2017-02" db="UniProtKB">
        <authorList>
            <consortium name="WormBaseParasite"/>
        </authorList>
    </citation>
    <scope>IDENTIFICATION</scope>
</reference>
<proteinExistence type="predicted"/>
<dbReference type="Proteomes" id="UP000268014">
    <property type="component" value="Unassembled WGS sequence"/>
</dbReference>
<sequence>MVFRYTSIVYIPLDPSTVKMSRFRGAGIGCRSPFSGATWLRAGFGSG</sequence>
<accession>A0A0N4X6I8</accession>
<evidence type="ECO:0000313" key="2">
    <source>
        <dbReference type="Proteomes" id="UP000268014"/>
    </source>
</evidence>
<gene>
    <name evidence="1" type="ORF">HPLM_LOCUS19972</name>
</gene>
<name>A0A0N4X6I8_HAEPC</name>
<keyword evidence="2" id="KW-1185">Reference proteome</keyword>
<protein>
    <submittedName>
        <fullName evidence="1 3">Uncharacterized protein</fullName>
    </submittedName>
</protein>
<evidence type="ECO:0000313" key="1">
    <source>
        <dbReference type="EMBL" id="VDO80645.1"/>
    </source>
</evidence>
<organism evidence="3">
    <name type="scientific">Haemonchus placei</name>
    <name type="common">Barber's pole worm</name>
    <dbReference type="NCBI Taxonomy" id="6290"/>
    <lineage>
        <taxon>Eukaryota</taxon>
        <taxon>Metazoa</taxon>
        <taxon>Ecdysozoa</taxon>
        <taxon>Nematoda</taxon>
        <taxon>Chromadorea</taxon>
        <taxon>Rhabditida</taxon>
        <taxon>Rhabditina</taxon>
        <taxon>Rhabditomorpha</taxon>
        <taxon>Strongyloidea</taxon>
        <taxon>Trichostrongylidae</taxon>
        <taxon>Haemonchus</taxon>
    </lineage>
</organism>
<dbReference type="WBParaSite" id="HPLM_0001998001-mRNA-1">
    <property type="protein sequence ID" value="HPLM_0001998001-mRNA-1"/>
    <property type="gene ID" value="HPLM_0001998001"/>
</dbReference>
<dbReference type="EMBL" id="UZAF01021746">
    <property type="protein sequence ID" value="VDO80645.1"/>
    <property type="molecule type" value="Genomic_DNA"/>
</dbReference>
<dbReference type="AlphaFoldDB" id="A0A0N4X6I8"/>